<protein>
    <submittedName>
        <fullName evidence="2">Uncharacterized protein</fullName>
    </submittedName>
</protein>
<keyword evidence="3" id="KW-1185">Reference proteome</keyword>
<comment type="caution">
    <text evidence="2">The sequence shown here is derived from an EMBL/GenBank/DDBJ whole genome shotgun (WGS) entry which is preliminary data.</text>
</comment>
<feature type="region of interest" description="Disordered" evidence="1">
    <location>
        <begin position="330"/>
        <end position="355"/>
    </location>
</feature>
<dbReference type="EMBL" id="AVOT02018186">
    <property type="protein sequence ID" value="MBW0504868.1"/>
    <property type="molecule type" value="Genomic_DNA"/>
</dbReference>
<gene>
    <name evidence="2" type="ORF">O181_044583</name>
</gene>
<accession>A0A9Q3DQC7</accession>
<name>A0A9Q3DQC7_9BASI</name>
<proteinExistence type="predicted"/>
<sequence>MTLNQVTADNTRQTELWQELTHKEDTYKIEVINSIQAFQHELRNCQRCSNSKMNDIEQILNTLARMSTPLNPNVGTGIPNTQVLNAKNSQSKNEFSTSLHKLEPSMGQELLKEVPKLKEWPQFSGEGEYDHMELIRGIEMIKKDMKIPERLLRQAHGHQRWTWWKTQIINKWANDAWRFKAETAFEYAKFNADKDKPLPWFCQKKDRLTALYPDVSEFMIHRKILRQCGGALEYTVKSRTTQKSSAEDIINTLEEVTTRTRIGCSRVNLKTRFNTPWKNSVNKNSKENFNNMKYKSADIIRKCHICQSTTHLANTCPREGKINEIDIEKEPDVEKDDNIIEENSDDKSSMVSESSKDIENISATFDIMESYSHLLQ</sequence>
<organism evidence="2 3">
    <name type="scientific">Austropuccinia psidii MF-1</name>
    <dbReference type="NCBI Taxonomy" id="1389203"/>
    <lineage>
        <taxon>Eukaryota</taxon>
        <taxon>Fungi</taxon>
        <taxon>Dikarya</taxon>
        <taxon>Basidiomycota</taxon>
        <taxon>Pucciniomycotina</taxon>
        <taxon>Pucciniomycetes</taxon>
        <taxon>Pucciniales</taxon>
        <taxon>Sphaerophragmiaceae</taxon>
        <taxon>Austropuccinia</taxon>
    </lineage>
</organism>
<dbReference type="Proteomes" id="UP000765509">
    <property type="component" value="Unassembled WGS sequence"/>
</dbReference>
<evidence type="ECO:0000313" key="2">
    <source>
        <dbReference type="EMBL" id="MBW0504868.1"/>
    </source>
</evidence>
<evidence type="ECO:0000313" key="3">
    <source>
        <dbReference type="Proteomes" id="UP000765509"/>
    </source>
</evidence>
<evidence type="ECO:0000256" key="1">
    <source>
        <dbReference type="SAM" id="MobiDB-lite"/>
    </source>
</evidence>
<dbReference type="AlphaFoldDB" id="A0A9Q3DQC7"/>
<reference evidence="2" key="1">
    <citation type="submission" date="2021-03" db="EMBL/GenBank/DDBJ databases">
        <title>Draft genome sequence of rust myrtle Austropuccinia psidii MF-1, a brazilian biotype.</title>
        <authorList>
            <person name="Quecine M.C."/>
            <person name="Pachon D.M.R."/>
            <person name="Bonatelli M.L."/>
            <person name="Correr F.H."/>
            <person name="Franceschini L.M."/>
            <person name="Leite T.F."/>
            <person name="Margarido G.R.A."/>
            <person name="Almeida C.A."/>
            <person name="Ferrarezi J.A."/>
            <person name="Labate C.A."/>
        </authorList>
    </citation>
    <scope>NUCLEOTIDE SEQUENCE</scope>
    <source>
        <strain evidence="2">MF-1</strain>
    </source>
</reference>